<evidence type="ECO:0000313" key="3">
    <source>
        <dbReference type="EMBL" id="OWT58179.1"/>
    </source>
</evidence>
<dbReference type="Gene3D" id="3.40.30.10">
    <property type="entry name" value="Glutaredoxin"/>
    <property type="match status" value="1"/>
</dbReference>
<gene>
    <name evidence="3" type="ORF">CEY11_14330</name>
</gene>
<evidence type="ECO:0000259" key="2">
    <source>
        <dbReference type="PROSITE" id="PS51352"/>
    </source>
</evidence>
<reference evidence="4" key="1">
    <citation type="submission" date="2017-06" db="EMBL/GenBank/DDBJ databases">
        <title>Herbaspirillum phytohormonus sp. nov., isolated from the root nodule of Robinia pseudoacacia in lead-zinc mine.</title>
        <authorList>
            <person name="Fan M."/>
            <person name="Lin Y."/>
        </authorList>
    </citation>
    <scope>NUCLEOTIDE SEQUENCE [LARGE SCALE GENOMIC DNA]</scope>
    <source>
        <strain evidence="4">SC-089</strain>
    </source>
</reference>
<name>A0A225MGZ0_9BURK</name>
<feature type="signal peptide" evidence="1">
    <location>
        <begin position="1"/>
        <end position="28"/>
    </location>
</feature>
<feature type="chain" id="PRO_5012510956" evidence="1">
    <location>
        <begin position="29"/>
        <end position="165"/>
    </location>
</feature>
<feature type="domain" description="Thioredoxin" evidence="2">
    <location>
        <begin position="24"/>
        <end position="164"/>
    </location>
</feature>
<dbReference type="SUPFAM" id="SSF52833">
    <property type="entry name" value="Thioredoxin-like"/>
    <property type="match status" value="1"/>
</dbReference>
<dbReference type="AlphaFoldDB" id="A0A225MGZ0"/>
<dbReference type="RefSeq" id="WP_088604091.1">
    <property type="nucleotide sequence ID" value="NZ_NJIH01000008.1"/>
</dbReference>
<dbReference type="GO" id="GO:0016491">
    <property type="term" value="F:oxidoreductase activity"/>
    <property type="evidence" value="ECO:0007669"/>
    <property type="project" value="InterPro"/>
</dbReference>
<dbReference type="OrthoDB" id="9811352at2"/>
<organism evidence="3 4">
    <name type="scientific">Candidimonas nitroreducens</name>
    <dbReference type="NCBI Taxonomy" id="683354"/>
    <lineage>
        <taxon>Bacteria</taxon>
        <taxon>Pseudomonadati</taxon>
        <taxon>Pseudomonadota</taxon>
        <taxon>Betaproteobacteria</taxon>
        <taxon>Burkholderiales</taxon>
        <taxon>Alcaligenaceae</taxon>
        <taxon>Candidimonas</taxon>
    </lineage>
</organism>
<protein>
    <submittedName>
        <fullName evidence="3">Thioredoxin</fullName>
    </submittedName>
</protein>
<keyword evidence="1" id="KW-0732">Signal</keyword>
<dbReference type="InterPro" id="IPR013740">
    <property type="entry name" value="Redoxin"/>
</dbReference>
<proteinExistence type="predicted"/>
<evidence type="ECO:0000313" key="4">
    <source>
        <dbReference type="Proteomes" id="UP000214603"/>
    </source>
</evidence>
<comment type="caution">
    <text evidence="3">The sequence shown here is derived from an EMBL/GenBank/DDBJ whole genome shotgun (WGS) entry which is preliminary data.</text>
</comment>
<keyword evidence="4" id="KW-1185">Reference proteome</keyword>
<dbReference type="PANTHER" id="PTHR42852">
    <property type="entry name" value="THIOL:DISULFIDE INTERCHANGE PROTEIN DSBE"/>
    <property type="match status" value="1"/>
</dbReference>
<dbReference type="PANTHER" id="PTHR42852:SF17">
    <property type="entry name" value="THIOREDOXIN-LIKE PROTEIN HI_1115"/>
    <property type="match status" value="1"/>
</dbReference>
<dbReference type="Proteomes" id="UP000214603">
    <property type="component" value="Unassembled WGS sequence"/>
</dbReference>
<dbReference type="CDD" id="cd02966">
    <property type="entry name" value="TlpA_like_family"/>
    <property type="match status" value="1"/>
</dbReference>
<evidence type="ECO:0000256" key="1">
    <source>
        <dbReference type="SAM" id="SignalP"/>
    </source>
</evidence>
<dbReference type="PROSITE" id="PS51352">
    <property type="entry name" value="THIOREDOXIN_2"/>
    <property type="match status" value="1"/>
</dbReference>
<dbReference type="InterPro" id="IPR036249">
    <property type="entry name" value="Thioredoxin-like_sf"/>
</dbReference>
<dbReference type="InterPro" id="IPR050553">
    <property type="entry name" value="Thioredoxin_ResA/DsbE_sf"/>
</dbReference>
<dbReference type="EMBL" id="NJIH01000008">
    <property type="protein sequence ID" value="OWT58179.1"/>
    <property type="molecule type" value="Genomic_DNA"/>
</dbReference>
<accession>A0A225MGZ0</accession>
<dbReference type="Pfam" id="PF08534">
    <property type="entry name" value="Redoxin"/>
    <property type="match status" value="1"/>
</dbReference>
<sequence>MKKVLLSLIAVVALAGVALWQFSGSARAAAPDVTYVSLTGQKITPQDLRGKVVLVKFWATDCATCIQQMPDMIKTYDALAPKGFEAIAVAMQYDPPNYVKNYAETRKLPFPVAIDAQGRIAKAFGDIRLTPTAFLIDKQGHIIKRYLGNYDKVAFMHTVEKALAS</sequence>
<dbReference type="InterPro" id="IPR013766">
    <property type="entry name" value="Thioredoxin_domain"/>
</dbReference>